<dbReference type="GO" id="GO:0005856">
    <property type="term" value="C:cytoskeleton"/>
    <property type="evidence" value="ECO:0007669"/>
    <property type="project" value="UniProtKB-SubCell"/>
</dbReference>
<reference evidence="8 9" key="1">
    <citation type="submission" date="2024-11" db="EMBL/GenBank/DDBJ databases">
        <title>Adaptive evolution of stress response genes in parasites aligns with host niche diversity.</title>
        <authorList>
            <person name="Hahn C."/>
            <person name="Resl P."/>
        </authorList>
    </citation>
    <scope>NUCLEOTIDE SEQUENCE [LARGE SCALE GENOMIC DNA]</scope>
    <source>
        <strain evidence="8">EGGRZ-B1_66</strain>
        <tissue evidence="8">Body</tissue>
    </source>
</reference>
<evidence type="ECO:0000313" key="9">
    <source>
        <dbReference type="Proteomes" id="UP001626550"/>
    </source>
</evidence>
<dbReference type="InterPro" id="IPR027012">
    <property type="entry name" value="Enkurin_dom"/>
</dbReference>
<evidence type="ECO:0000256" key="2">
    <source>
        <dbReference type="ARBA" id="ARBA00004245"/>
    </source>
</evidence>
<accession>A0ABD2Q5P7</accession>
<evidence type="ECO:0000313" key="8">
    <source>
        <dbReference type="EMBL" id="KAL3314918.1"/>
    </source>
</evidence>
<keyword evidence="9" id="KW-1185">Reference proteome</keyword>
<organism evidence="8 9">
    <name type="scientific">Cichlidogyrus casuarinus</name>
    <dbReference type="NCBI Taxonomy" id="1844966"/>
    <lineage>
        <taxon>Eukaryota</taxon>
        <taxon>Metazoa</taxon>
        <taxon>Spiralia</taxon>
        <taxon>Lophotrochozoa</taxon>
        <taxon>Platyhelminthes</taxon>
        <taxon>Monogenea</taxon>
        <taxon>Monopisthocotylea</taxon>
        <taxon>Dactylogyridea</taxon>
        <taxon>Ancyrocephalidae</taxon>
        <taxon>Cichlidogyrus</taxon>
    </lineage>
</organism>
<comment type="caution">
    <text evidence="8">The sequence shown here is derived from an EMBL/GenBank/DDBJ whole genome shotgun (WGS) entry which is preliminary data.</text>
</comment>
<dbReference type="PROSITE" id="PS51665">
    <property type="entry name" value="ENKURIN"/>
    <property type="match status" value="1"/>
</dbReference>
<dbReference type="GO" id="GO:0005929">
    <property type="term" value="C:cilium"/>
    <property type="evidence" value="ECO:0007669"/>
    <property type="project" value="UniProtKB-SubCell"/>
</dbReference>
<evidence type="ECO:0000256" key="3">
    <source>
        <dbReference type="ARBA" id="ARBA00022490"/>
    </source>
</evidence>
<feature type="region of interest" description="Disordered" evidence="6">
    <location>
        <begin position="75"/>
        <end position="103"/>
    </location>
</feature>
<evidence type="ECO:0000259" key="7">
    <source>
        <dbReference type="PROSITE" id="PS51665"/>
    </source>
</evidence>
<dbReference type="InterPro" id="IPR052102">
    <property type="entry name" value="Enkurin_domain-protein"/>
</dbReference>
<evidence type="ECO:0000256" key="6">
    <source>
        <dbReference type="SAM" id="MobiDB-lite"/>
    </source>
</evidence>
<dbReference type="Proteomes" id="UP001626550">
    <property type="component" value="Unassembled WGS sequence"/>
</dbReference>
<dbReference type="Pfam" id="PF13864">
    <property type="entry name" value="Enkurin"/>
    <property type="match status" value="1"/>
</dbReference>
<dbReference type="EMBL" id="JBJKFK010000871">
    <property type="protein sequence ID" value="KAL3314918.1"/>
    <property type="molecule type" value="Genomic_DNA"/>
</dbReference>
<keyword evidence="5" id="KW-0966">Cell projection</keyword>
<keyword evidence="4" id="KW-0206">Cytoskeleton</keyword>
<proteinExistence type="predicted"/>
<dbReference type="PANTHER" id="PTHR21490:SF0">
    <property type="entry name" value="ENKURIN"/>
    <property type="match status" value="1"/>
</dbReference>
<evidence type="ECO:0000256" key="1">
    <source>
        <dbReference type="ARBA" id="ARBA00004138"/>
    </source>
</evidence>
<keyword evidence="3" id="KW-0963">Cytoplasm</keyword>
<evidence type="ECO:0000256" key="5">
    <source>
        <dbReference type="ARBA" id="ARBA00023273"/>
    </source>
</evidence>
<feature type="domain" description="Enkurin" evidence="7">
    <location>
        <begin position="167"/>
        <end position="259"/>
    </location>
</feature>
<gene>
    <name evidence="8" type="ORF">Ciccas_006450</name>
</gene>
<evidence type="ECO:0000256" key="4">
    <source>
        <dbReference type="ARBA" id="ARBA00023212"/>
    </source>
</evidence>
<protein>
    <recommendedName>
        <fullName evidence="7">Enkurin domain-containing protein</fullName>
    </recommendedName>
</protein>
<name>A0ABD2Q5P7_9PLAT</name>
<comment type="subcellular location">
    <subcellularLocation>
        <location evidence="1">Cell projection</location>
        <location evidence="1">Cilium</location>
    </subcellularLocation>
    <subcellularLocation>
        <location evidence="2">Cytoplasm</location>
        <location evidence="2">Cytoskeleton</location>
    </subcellularLocation>
</comment>
<dbReference type="PANTHER" id="PTHR21490">
    <property type="entry name" value="ENKURIN-RELATED"/>
    <property type="match status" value="1"/>
</dbReference>
<sequence>MTLSVENVYNLIPKEKEQILKPPKYISQFRPSVIKESRSQLADHKTFGVTEYPKPDPKAFLKKKDREERFSALRNKLREEREENEKHDHLRKDSVPSKNDRPVHGIMTRKNFIKQNVAENVMSVPKRPHKFIVDTVNGDKYDLIPSGLEKVYVSKNNYGCIPNYLMQKKEQVRHAQEEYDRYMREMKERSALKQLTEVERQEILRGLNKNWQKLYALYQGLSVMVDTAPKKHRKELLEHEMEVLEKDIELIEKHKIIMLAK</sequence>
<dbReference type="AlphaFoldDB" id="A0ABD2Q5P7"/>